<reference evidence="3" key="1">
    <citation type="submission" date="2020-01" db="EMBL/GenBank/DDBJ databases">
        <title>Identification and distribution of gene clusters putatively required for synthesis of sphingolipid metabolism inhibitors in phylogenetically diverse species of the filamentous fungus Fusarium.</title>
        <authorList>
            <person name="Kim H.-S."/>
            <person name="Busman M."/>
            <person name="Brown D.W."/>
            <person name="Divon H."/>
            <person name="Uhlig S."/>
            <person name="Proctor R.H."/>
        </authorList>
    </citation>
    <scope>NUCLEOTIDE SEQUENCE</scope>
    <source>
        <strain evidence="3">NRRL 53441</strain>
    </source>
</reference>
<dbReference type="Proteomes" id="UP000605986">
    <property type="component" value="Unassembled WGS sequence"/>
</dbReference>
<protein>
    <recommendedName>
        <fullName evidence="5">Extracellular membrane protein CFEM domain-containing protein</fullName>
    </recommendedName>
</protein>
<dbReference type="AlphaFoldDB" id="A0A8H4P3N0"/>
<name>A0A8H4P3N0_9HYPO</name>
<evidence type="ECO:0000313" key="3">
    <source>
        <dbReference type="EMBL" id="KAF4457935.1"/>
    </source>
</evidence>
<organism evidence="3 4">
    <name type="scientific">Fusarium austroafricanum</name>
    <dbReference type="NCBI Taxonomy" id="2364996"/>
    <lineage>
        <taxon>Eukaryota</taxon>
        <taxon>Fungi</taxon>
        <taxon>Dikarya</taxon>
        <taxon>Ascomycota</taxon>
        <taxon>Pezizomycotina</taxon>
        <taxon>Sordariomycetes</taxon>
        <taxon>Hypocreomycetidae</taxon>
        <taxon>Hypocreales</taxon>
        <taxon>Nectriaceae</taxon>
        <taxon>Fusarium</taxon>
        <taxon>Fusarium concolor species complex</taxon>
    </lineage>
</organism>
<sequence>MRFSSSLAALVAIAGFSSASPNGWSKTKEAPDSPSKLEDCGCSKISDAILKCQKLKVTENTDDCVCMDNSNPDGWYGYMDGCRNCLSGSGDEEFFDNVAKLVTQLFVSCTNAGGGVRSNGHSLCASNAYREACLSLGVNGKPSWASYEVFQEKVVGNATYTLDLKGPEEKSTIVKSTASKTTVATAATDASTGTSTATTTASDDASATGTAVTVTTPTSSSAAAPGGSRAGLLESALVAAILKIALF</sequence>
<feature type="chain" id="PRO_5034167058" description="Extracellular membrane protein CFEM domain-containing protein" evidence="2">
    <location>
        <begin position="20"/>
        <end position="247"/>
    </location>
</feature>
<keyword evidence="2" id="KW-0732">Signal</keyword>
<proteinExistence type="predicted"/>
<feature type="signal peptide" evidence="2">
    <location>
        <begin position="1"/>
        <end position="19"/>
    </location>
</feature>
<gene>
    <name evidence="3" type="ORF">F53441_288</name>
</gene>
<evidence type="ECO:0000256" key="1">
    <source>
        <dbReference type="SAM" id="MobiDB-lite"/>
    </source>
</evidence>
<evidence type="ECO:0000256" key="2">
    <source>
        <dbReference type="SAM" id="SignalP"/>
    </source>
</evidence>
<feature type="region of interest" description="Disordered" evidence="1">
    <location>
        <begin position="185"/>
        <end position="209"/>
    </location>
</feature>
<dbReference type="OrthoDB" id="5098780at2759"/>
<comment type="caution">
    <text evidence="3">The sequence shown here is derived from an EMBL/GenBank/DDBJ whole genome shotgun (WGS) entry which is preliminary data.</text>
</comment>
<accession>A0A8H4P3N0</accession>
<evidence type="ECO:0008006" key="5">
    <source>
        <dbReference type="Google" id="ProtNLM"/>
    </source>
</evidence>
<keyword evidence="4" id="KW-1185">Reference proteome</keyword>
<evidence type="ECO:0000313" key="4">
    <source>
        <dbReference type="Proteomes" id="UP000605986"/>
    </source>
</evidence>
<dbReference type="EMBL" id="JAADJG010000008">
    <property type="protein sequence ID" value="KAF4457935.1"/>
    <property type="molecule type" value="Genomic_DNA"/>
</dbReference>